<dbReference type="Proteomes" id="UP001190700">
    <property type="component" value="Unassembled WGS sequence"/>
</dbReference>
<accession>A0AAE0FVT8</accession>
<sequence>MQTAAAEQQAITEITRTYLPASAIRCVHDAAFLLPLAAEEHRKLFRAYVYVVVAFVTFSRPQTGTAMLRESLLRDNNGLSIVLEKEKGKNHLLWKHRLCIPVLGVAKLHELLNLWEQTRVGVVMKKVCFFGGWVQLSSAMQDYIDPTAVADDDMVYYFDWMTPGWHQT</sequence>
<dbReference type="EMBL" id="LGRX02013389">
    <property type="protein sequence ID" value="KAK3266166.1"/>
    <property type="molecule type" value="Genomic_DNA"/>
</dbReference>
<name>A0AAE0FVT8_9CHLO</name>
<protein>
    <submittedName>
        <fullName evidence="1">Uncharacterized protein</fullName>
    </submittedName>
</protein>
<comment type="caution">
    <text evidence="1">The sequence shown here is derived from an EMBL/GenBank/DDBJ whole genome shotgun (WGS) entry which is preliminary data.</text>
</comment>
<evidence type="ECO:0000313" key="2">
    <source>
        <dbReference type="Proteomes" id="UP001190700"/>
    </source>
</evidence>
<organism evidence="1 2">
    <name type="scientific">Cymbomonas tetramitiformis</name>
    <dbReference type="NCBI Taxonomy" id="36881"/>
    <lineage>
        <taxon>Eukaryota</taxon>
        <taxon>Viridiplantae</taxon>
        <taxon>Chlorophyta</taxon>
        <taxon>Pyramimonadophyceae</taxon>
        <taxon>Pyramimonadales</taxon>
        <taxon>Pyramimonadaceae</taxon>
        <taxon>Cymbomonas</taxon>
    </lineage>
</organism>
<proteinExistence type="predicted"/>
<keyword evidence="2" id="KW-1185">Reference proteome</keyword>
<reference evidence="1 2" key="1">
    <citation type="journal article" date="2015" name="Genome Biol. Evol.">
        <title>Comparative Genomics of a Bacterivorous Green Alga Reveals Evolutionary Causalities and Consequences of Phago-Mixotrophic Mode of Nutrition.</title>
        <authorList>
            <person name="Burns J.A."/>
            <person name="Paasch A."/>
            <person name="Narechania A."/>
            <person name="Kim E."/>
        </authorList>
    </citation>
    <scope>NUCLEOTIDE SEQUENCE [LARGE SCALE GENOMIC DNA]</scope>
    <source>
        <strain evidence="1 2">PLY_AMNH</strain>
    </source>
</reference>
<evidence type="ECO:0000313" key="1">
    <source>
        <dbReference type="EMBL" id="KAK3266166.1"/>
    </source>
</evidence>
<gene>
    <name evidence="1" type="ORF">CYMTET_25191</name>
</gene>
<dbReference type="AlphaFoldDB" id="A0AAE0FVT8"/>